<feature type="domain" description="Mycothiol-dependent maleylpyruvate isomerase metal-binding" evidence="1">
    <location>
        <begin position="9"/>
        <end position="46"/>
    </location>
</feature>
<name>A0A7I7T629_9MYCO</name>
<proteinExistence type="predicted"/>
<dbReference type="Proteomes" id="UP000467148">
    <property type="component" value="Chromosome"/>
</dbReference>
<accession>A0A7I7T629</accession>
<dbReference type="RefSeq" id="WP_246227935.1">
    <property type="nucleotide sequence ID" value="NZ_AP022596.1"/>
</dbReference>
<dbReference type="Pfam" id="PF11716">
    <property type="entry name" value="MDMPI_N"/>
    <property type="match status" value="1"/>
</dbReference>
<protein>
    <recommendedName>
        <fullName evidence="1">Mycothiol-dependent maleylpyruvate isomerase metal-binding domain-containing protein</fullName>
    </recommendedName>
</protein>
<evidence type="ECO:0000313" key="3">
    <source>
        <dbReference type="Proteomes" id="UP000467148"/>
    </source>
</evidence>
<dbReference type="EMBL" id="AP022596">
    <property type="protein sequence ID" value="BBY64722.1"/>
    <property type="molecule type" value="Genomic_DNA"/>
</dbReference>
<gene>
    <name evidence="2" type="ORF">MHEL_29650</name>
</gene>
<evidence type="ECO:0000259" key="1">
    <source>
        <dbReference type="Pfam" id="PF11716"/>
    </source>
</evidence>
<reference evidence="2 3" key="1">
    <citation type="journal article" date="2019" name="Emerg. Microbes Infect.">
        <title>Comprehensive subspecies identification of 175 nontuberculous mycobacteria species based on 7547 genomic profiles.</title>
        <authorList>
            <person name="Matsumoto Y."/>
            <person name="Kinjo T."/>
            <person name="Motooka D."/>
            <person name="Nabeya D."/>
            <person name="Jung N."/>
            <person name="Uechi K."/>
            <person name="Horii T."/>
            <person name="Iida T."/>
            <person name="Fujita J."/>
            <person name="Nakamura S."/>
        </authorList>
    </citation>
    <scope>NUCLEOTIDE SEQUENCE [LARGE SCALE GENOMIC DNA]</scope>
    <source>
        <strain evidence="2 3">JCM 30396</strain>
    </source>
</reference>
<organism evidence="2 3">
    <name type="scientific">Mycolicibacterium helvum</name>
    <dbReference type="NCBI Taxonomy" id="1534349"/>
    <lineage>
        <taxon>Bacteria</taxon>
        <taxon>Bacillati</taxon>
        <taxon>Actinomycetota</taxon>
        <taxon>Actinomycetes</taxon>
        <taxon>Mycobacteriales</taxon>
        <taxon>Mycobacteriaceae</taxon>
        <taxon>Mycolicibacterium</taxon>
    </lineage>
</organism>
<evidence type="ECO:0000313" key="2">
    <source>
        <dbReference type="EMBL" id="BBY64722.1"/>
    </source>
</evidence>
<dbReference type="InterPro" id="IPR024344">
    <property type="entry name" value="MDMPI_metal-binding"/>
</dbReference>
<dbReference type="InterPro" id="IPR034660">
    <property type="entry name" value="DinB/YfiT-like"/>
</dbReference>
<dbReference type="AlphaFoldDB" id="A0A7I7T629"/>
<dbReference type="KEGG" id="mhev:MHEL_29650"/>
<sequence length="84" mass="9564">MSTVHTLARQERAEFAEFLDTLAPQQWSAASLCEGWTVRDVVVHTVTYLGHSRRSLFIEMVRHRWDVDRLNSDAFGSFAGVAPE</sequence>
<dbReference type="GO" id="GO:0046872">
    <property type="term" value="F:metal ion binding"/>
    <property type="evidence" value="ECO:0007669"/>
    <property type="project" value="InterPro"/>
</dbReference>
<dbReference type="Gene3D" id="1.20.120.450">
    <property type="entry name" value="dinb family like domain"/>
    <property type="match status" value="1"/>
</dbReference>
<dbReference type="SUPFAM" id="SSF109854">
    <property type="entry name" value="DinB/YfiT-like putative metalloenzymes"/>
    <property type="match status" value="1"/>
</dbReference>
<keyword evidence="3" id="KW-1185">Reference proteome</keyword>